<accession>A0A1Y3AW08</accession>
<evidence type="ECO:0000313" key="1">
    <source>
        <dbReference type="EMBL" id="OTF72669.1"/>
    </source>
</evidence>
<keyword evidence="2" id="KW-1185">Reference proteome</keyword>
<dbReference type="Proteomes" id="UP000194236">
    <property type="component" value="Unassembled WGS sequence"/>
</dbReference>
<gene>
    <name evidence="1" type="ORF">BLA29_002596</name>
</gene>
<comment type="caution">
    <text evidence="1">The sequence shown here is derived from an EMBL/GenBank/DDBJ whole genome shotgun (WGS) entry which is preliminary data.</text>
</comment>
<proteinExistence type="predicted"/>
<sequence>MQSLFERKFDNLHVKVVSDTNTVDDDDDNVPLMFILRSLQLFYNLFNLTTNAGNLSEFILNKKFYKFL</sequence>
<reference evidence="1 2" key="1">
    <citation type="submission" date="2017-03" db="EMBL/GenBank/DDBJ databases">
        <title>Genome Survey of Euroglyphus maynei.</title>
        <authorList>
            <person name="Arlian L.G."/>
            <person name="Morgan M.S."/>
            <person name="Rider S.D."/>
        </authorList>
    </citation>
    <scope>NUCLEOTIDE SEQUENCE [LARGE SCALE GENOMIC DNA]</scope>
    <source>
        <strain evidence="1">Arlian Lab</strain>
        <tissue evidence="1">Whole body</tissue>
    </source>
</reference>
<evidence type="ECO:0000313" key="2">
    <source>
        <dbReference type="Proteomes" id="UP000194236"/>
    </source>
</evidence>
<dbReference type="AlphaFoldDB" id="A0A1Y3AW08"/>
<dbReference type="EMBL" id="MUJZ01055179">
    <property type="protein sequence ID" value="OTF72669.1"/>
    <property type="molecule type" value="Genomic_DNA"/>
</dbReference>
<name>A0A1Y3AW08_EURMA</name>
<protein>
    <submittedName>
        <fullName evidence="1">Uncharacterized protein</fullName>
    </submittedName>
</protein>
<organism evidence="1 2">
    <name type="scientific">Euroglyphus maynei</name>
    <name type="common">Mayne's house dust mite</name>
    <dbReference type="NCBI Taxonomy" id="6958"/>
    <lineage>
        <taxon>Eukaryota</taxon>
        <taxon>Metazoa</taxon>
        <taxon>Ecdysozoa</taxon>
        <taxon>Arthropoda</taxon>
        <taxon>Chelicerata</taxon>
        <taxon>Arachnida</taxon>
        <taxon>Acari</taxon>
        <taxon>Acariformes</taxon>
        <taxon>Sarcoptiformes</taxon>
        <taxon>Astigmata</taxon>
        <taxon>Psoroptidia</taxon>
        <taxon>Analgoidea</taxon>
        <taxon>Pyroglyphidae</taxon>
        <taxon>Pyroglyphinae</taxon>
        <taxon>Euroglyphus</taxon>
    </lineage>
</organism>